<organism evidence="1">
    <name type="scientific">bioreactor metagenome</name>
    <dbReference type="NCBI Taxonomy" id="1076179"/>
    <lineage>
        <taxon>unclassified sequences</taxon>
        <taxon>metagenomes</taxon>
        <taxon>ecological metagenomes</taxon>
    </lineage>
</organism>
<accession>A0A645JE35</accession>
<name>A0A645JE35_9ZZZZ</name>
<sequence>MKKDISINTFILLYSHPLFRIKHTFLKSLEEQTDMVAIRDGMMHGYGERHHFSVAFVKDSSRLQYRKIVTAAAVRHGSVARKLRPRQHTDYVIVFGEIGLCDNSVIACVLPLVFHIIAIEGLKIRVVFRP</sequence>
<reference evidence="1" key="1">
    <citation type="submission" date="2019-08" db="EMBL/GenBank/DDBJ databases">
        <authorList>
            <person name="Kucharzyk K."/>
            <person name="Murdoch R.W."/>
            <person name="Higgins S."/>
            <person name="Loffler F."/>
        </authorList>
    </citation>
    <scope>NUCLEOTIDE SEQUENCE</scope>
</reference>
<evidence type="ECO:0000313" key="1">
    <source>
        <dbReference type="EMBL" id="MPN60939.1"/>
    </source>
</evidence>
<proteinExistence type="predicted"/>
<dbReference type="AlphaFoldDB" id="A0A645JE35"/>
<comment type="caution">
    <text evidence="1">The sequence shown here is derived from an EMBL/GenBank/DDBJ whole genome shotgun (WGS) entry which is preliminary data.</text>
</comment>
<gene>
    <name evidence="1" type="ORF">SDC9_208672</name>
</gene>
<protein>
    <submittedName>
        <fullName evidence="1">Uncharacterized protein</fullName>
    </submittedName>
</protein>
<dbReference type="EMBL" id="VSSQ01136860">
    <property type="protein sequence ID" value="MPN60939.1"/>
    <property type="molecule type" value="Genomic_DNA"/>
</dbReference>